<dbReference type="EMBL" id="CAKOAT010132932">
    <property type="protein sequence ID" value="CAH8337210.1"/>
    <property type="molecule type" value="Genomic_DNA"/>
</dbReference>
<name>A0ABC8JX37_ERUVS</name>
<sequence>MLKCYQAGREKIRFAGERGFLLAKYVDHMLNLAFRFDDRGLVHNFPTFTREFGDQMNHMLATEFH</sequence>
<evidence type="ECO:0000313" key="1">
    <source>
        <dbReference type="EMBL" id="CAH8337210.1"/>
    </source>
</evidence>
<dbReference type="AlphaFoldDB" id="A0ABC8JX37"/>
<reference evidence="1 2" key="1">
    <citation type="submission" date="2022-03" db="EMBL/GenBank/DDBJ databases">
        <authorList>
            <person name="Macdonald S."/>
            <person name="Ahmed S."/>
            <person name="Newling K."/>
        </authorList>
    </citation>
    <scope>NUCLEOTIDE SEQUENCE [LARGE SCALE GENOMIC DNA]</scope>
</reference>
<proteinExistence type="predicted"/>
<gene>
    <name evidence="1" type="ORF">ERUC_LOCUS14227</name>
</gene>
<evidence type="ECO:0000313" key="2">
    <source>
        <dbReference type="Proteomes" id="UP001642260"/>
    </source>
</evidence>
<keyword evidence="2" id="KW-1185">Reference proteome</keyword>
<accession>A0ABC8JX37</accession>
<dbReference type="Proteomes" id="UP001642260">
    <property type="component" value="Unassembled WGS sequence"/>
</dbReference>
<protein>
    <submittedName>
        <fullName evidence="1">Uncharacterized protein</fullName>
    </submittedName>
</protein>
<comment type="caution">
    <text evidence="1">The sequence shown here is derived from an EMBL/GenBank/DDBJ whole genome shotgun (WGS) entry which is preliminary data.</text>
</comment>
<organism evidence="1 2">
    <name type="scientific">Eruca vesicaria subsp. sativa</name>
    <name type="common">Garden rocket</name>
    <name type="synonym">Eruca sativa</name>
    <dbReference type="NCBI Taxonomy" id="29727"/>
    <lineage>
        <taxon>Eukaryota</taxon>
        <taxon>Viridiplantae</taxon>
        <taxon>Streptophyta</taxon>
        <taxon>Embryophyta</taxon>
        <taxon>Tracheophyta</taxon>
        <taxon>Spermatophyta</taxon>
        <taxon>Magnoliopsida</taxon>
        <taxon>eudicotyledons</taxon>
        <taxon>Gunneridae</taxon>
        <taxon>Pentapetalae</taxon>
        <taxon>rosids</taxon>
        <taxon>malvids</taxon>
        <taxon>Brassicales</taxon>
        <taxon>Brassicaceae</taxon>
        <taxon>Brassiceae</taxon>
        <taxon>Eruca</taxon>
    </lineage>
</organism>